<dbReference type="PANTHER" id="PTHR35666">
    <property type="entry name" value="SIMILAR TO RIKEN CDNA 4921536K21"/>
    <property type="match status" value="1"/>
</dbReference>
<proteinExistence type="predicted"/>
<gene>
    <name evidence="3" type="primary">CUNH5orf52</name>
</gene>
<feature type="compositionally biased region" description="Basic residues" evidence="1">
    <location>
        <begin position="70"/>
        <end position="82"/>
    </location>
</feature>
<sequence length="274" mass="31482">MANEAFDIVDLSPVQRLLLAQPLGLGVSRGPFCTGTQPRRTRAVTRPPGKRGGLQHSLPARLHGNEPRRASRRSRKDRHQIGRRLPTSVQTVSSVSALPSFKAFRFSYHSESFSALADSSSQPRKPSVKWDLGSNFESVAKETAAPSSDFRRERLDSQPDLGVRVQPQTLFLRPRPAISKLLFSIINSSDANVKKLLPKSHLPRVIIRDNLNAQRIYEMEMKASDKTKRKMSHLYDHLKKKFMTDQLRKMLRWRRESLNTQQYLDRQRFFRHST</sequence>
<feature type="region of interest" description="Disordered" evidence="1">
    <location>
        <begin position="31"/>
        <end position="88"/>
    </location>
</feature>
<dbReference type="Pfam" id="PF17666">
    <property type="entry name" value="DUF5528"/>
    <property type="match status" value="1"/>
</dbReference>
<dbReference type="Proteomes" id="UP000886700">
    <property type="component" value="Unplaced"/>
</dbReference>
<keyword evidence="2" id="KW-1185">Reference proteome</keyword>
<name>A0ABM2XII3_MESAU</name>
<reference evidence="3" key="1">
    <citation type="submission" date="2025-08" db="UniProtKB">
        <authorList>
            <consortium name="RefSeq"/>
        </authorList>
    </citation>
    <scope>IDENTIFICATION</scope>
    <source>
        <tissue evidence="3">Liver</tissue>
    </source>
</reference>
<accession>A0ABM2XII3</accession>
<dbReference type="GeneID" id="121140740"/>
<evidence type="ECO:0000313" key="2">
    <source>
        <dbReference type="Proteomes" id="UP000886700"/>
    </source>
</evidence>
<dbReference type="InterPro" id="IPR038935">
    <property type="entry name" value="C5orf52"/>
</dbReference>
<protein>
    <submittedName>
        <fullName evidence="3">Uncharacterized protein C5orf52 homolog</fullName>
    </submittedName>
</protein>
<evidence type="ECO:0000256" key="1">
    <source>
        <dbReference type="SAM" id="MobiDB-lite"/>
    </source>
</evidence>
<evidence type="ECO:0000313" key="3">
    <source>
        <dbReference type="RefSeq" id="XP_040602568.1"/>
    </source>
</evidence>
<dbReference type="RefSeq" id="XP_040602568.1">
    <property type="nucleotide sequence ID" value="XM_040746634.1"/>
</dbReference>
<organism evidence="2 3">
    <name type="scientific">Mesocricetus auratus</name>
    <name type="common">Golden hamster</name>
    <dbReference type="NCBI Taxonomy" id="10036"/>
    <lineage>
        <taxon>Eukaryota</taxon>
        <taxon>Metazoa</taxon>
        <taxon>Chordata</taxon>
        <taxon>Craniata</taxon>
        <taxon>Vertebrata</taxon>
        <taxon>Euteleostomi</taxon>
        <taxon>Mammalia</taxon>
        <taxon>Eutheria</taxon>
        <taxon>Euarchontoglires</taxon>
        <taxon>Glires</taxon>
        <taxon>Rodentia</taxon>
        <taxon>Myomorpha</taxon>
        <taxon>Muroidea</taxon>
        <taxon>Cricetidae</taxon>
        <taxon>Cricetinae</taxon>
        <taxon>Mesocricetus</taxon>
    </lineage>
</organism>
<dbReference type="PANTHER" id="PTHR35666:SF1">
    <property type="entry name" value="SIMILAR TO RIKEN CDNA 4921536K21"/>
    <property type="match status" value="1"/>
</dbReference>